<dbReference type="Proteomes" id="UP000218767">
    <property type="component" value="Unassembled WGS sequence"/>
</dbReference>
<sequence length="304" mass="32826">MRVVSLLPSATEIVCALGLQKYLVGVSHECDYPAGVADLPSVTNTAIPKGLDSKAIDEKVRELLQTDAALYHLNVDALLALKPTHIVTQALCDVCAVSAAEVEDVACRLPGNPQVVNLEPMSLQQVLDTFTLIGSATQRESEAASVVQALQRRVDIVAERSAAIADKDRPRVAMLEWVDPLFNAGHWTPELVAMAGGIDCLGNLNQPSVGLSDNALHEAQPDVLFVALCGFDLSRTEQDLPLLERLPGWADLPCVRDERVYYTDGNAYFSRAGPRLVESLEVLAHALHPDVHPVSPSGETAKIW</sequence>
<proteinExistence type="predicted"/>
<evidence type="ECO:0000313" key="2">
    <source>
        <dbReference type="EMBL" id="PCI75765.1"/>
    </source>
</evidence>
<dbReference type="Gene3D" id="3.40.50.1980">
    <property type="entry name" value="Nitrogenase molybdenum iron protein domain"/>
    <property type="match status" value="2"/>
</dbReference>
<dbReference type="CDD" id="cd01144">
    <property type="entry name" value="BtuF"/>
    <property type="match status" value="1"/>
</dbReference>
<dbReference type="PANTHER" id="PTHR42860">
    <property type="entry name" value="VITAMIN B12-BINDING PROTEIN"/>
    <property type="match status" value="1"/>
</dbReference>
<name>A0A2A4X106_9GAMM</name>
<dbReference type="Pfam" id="PF01497">
    <property type="entry name" value="Peripla_BP_2"/>
    <property type="match status" value="1"/>
</dbReference>
<evidence type="ECO:0000259" key="1">
    <source>
        <dbReference type="PROSITE" id="PS50983"/>
    </source>
</evidence>
<dbReference type="SUPFAM" id="SSF53807">
    <property type="entry name" value="Helical backbone' metal receptor"/>
    <property type="match status" value="1"/>
</dbReference>
<protein>
    <submittedName>
        <fullName evidence="2">Cobalamin-binding protein</fullName>
    </submittedName>
</protein>
<accession>A0A2A4X106</accession>
<dbReference type="EMBL" id="NVUL01000068">
    <property type="protein sequence ID" value="PCI75765.1"/>
    <property type="molecule type" value="Genomic_DNA"/>
</dbReference>
<dbReference type="PROSITE" id="PS50983">
    <property type="entry name" value="FE_B12_PBP"/>
    <property type="match status" value="1"/>
</dbReference>
<reference evidence="3" key="1">
    <citation type="submission" date="2017-08" db="EMBL/GenBank/DDBJ databases">
        <title>A dynamic microbial community with high functional redundancy inhabits the cold, oxic subseafloor aquifer.</title>
        <authorList>
            <person name="Tully B.J."/>
            <person name="Wheat C.G."/>
            <person name="Glazer B.T."/>
            <person name="Huber J.A."/>
        </authorList>
    </citation>
    <scope>NUCLEOTIDE SEQUENCE [LARGE SCALE GENOMIC DNA]</scope>
</reference>
<feature type="domain" description="Fe/B12 periplasmic-binding" evidence="1">
    <location>
        <begin position="2"/>
        <end position="291"/>
    </location>
</feature>
<dbReference type="InterPro" id="IPR051030">
    <property type="entry name" value="Vitamin_B12-ABC_binding"/>
</dbReference>
<organism evidence="2 3">
    <name type="scientific">SAR86 cluster bacterium</name>
    <dbReference type="NCBI Taxonomy" id="2030880"/>
    <lineage>
        <taxon>Bacteria</taxon>
        <taxon>Pseudomonadati</taxon>
        <taxon>Pseudomonadota</taxon>
        <taxon>Gammaproteobacteria</taxon>
        <taxon>SAR86 cluster</taxon>
    </lineage>
</organism>
<dbReference type="PANTHER" id="PTHR42860:SF1">
    <property type="entry name" value="VITAMIN B12-BINDING PROTEIN"/>
    <property type="match status" value="1"/>
</dbReference>
<dbReference type="AlphaFoldDB" id="A0A2A4X106"/>
<gene>
    <name evidence="2" type="ORF">COB20_12170</name>
</gene>
<dbReference type="InterPro" id="IPR002491">
    <property type="entry name" value="ABC_transptr_periplasmic_BD"/>
</dbReference>
<evidence type="ECO:0000313" key="3">
    <source>
        <dbReference type="Proteomes" id="UP000218767"/>
    </source>
</evidence>
<comment type="caution">
    <text evidence="2">The sequence shown here is derived from an EMBL/GenBank/DDBJ whole genome shotgun (WGS) entry which is preliminary data.</text>
</comment>